<sequence>MRNLFSVIVLILLTVPALISCAGSGQSGEREYVFRSNIGNATEIDMQRLIPRYISRINFVLYRDNVTLEGTYFETEWRERALFDDEIELGATQARNMIIISSRSPTGQVSLAHRAQIEIYNQVYIPDEGGWVRYVSTPQAEEYFRDISRRLAQELESGVRNF</sequence>
<dbReference type="EMBL" id="CP027806">
    <property type="protein sequence ID" value="AXJ00235.1"/>
    <property type="molecule type" value="Genomic_DNA"/>
</dbReference>
<evidence type="ECO:0000313" key="1">
    <source>
        <dbReference type="EMBL" id="AXJ00235.1"/>
    </source>
</evidence>
<dbReference type="Proteomes" id="UP000254808">
    <property type="component" value="Chromosome"/>
</dbReference>
<accession>A0A345UID3</accession>
<gene>
    <name evidence="1" type="ORF">CYPRO_0958</name>
</gene>
<organism evidence="1 2">
    <name type="scientific">Cyclonatronum proteinivorum</name>
    <dbReference type="NCBI Taxonomy" id="1457365"/>
    <lineage>
        <taxon>Bacteria</taxon>
        <taxon>Pseudomonadati</taxon>
        <taxon>Balneolota</taxon>
        <taxon>Balneolia</taxon>
        <taxon>Balneolales</taxon>
        <taxon>Cyclonatronaceae</taxon>
        <taxon>Cyclonatronum</taxon>
    </lineage>
</organism>
<dbReference type="AlphaFoldDB" id="A0A345UID3"/>
<dbReference type="KEGG" id="cprv:CYPRO_0958"/>
<evidence type="ECO:0000313" key="2">
    <source>
        <dbReference type="Proteomes" id="UP000254808"/>
    </source>
</evidence>
<dbReference type="OrthoDB" id="5420347at2"/>
<dbReference type="PROSITE" id="PS51257">
    <property type="entry name" value="PROKAR_LIPOPROTEIN"/>
    <property type="match status" value="1"/>
</dbReference>
<reference evidence="1 2" key="1">
    <citation type="submission" date="2018-03" db="EMBL/GenBank/DDBJ databases">
        <title>Phenotypic and genomic properties of Cyclonatronum proteinivorum gen. nov., sp. nov., a haloalkaliphilic bacteroidete from soda lakes possessing Na+-translocating rhodopsin.</title>
        <authorList>
            <person name="Toshchakov S.V."/>
            <person name="Korzhenkov A."/>
            <person name="Samarov N.I."/>
            <person name="Kublanov I.V."/>
            <person name="Muntyan M.S."/>
            <person name="Sorokin D.Y."/>
        </authorList>
    </citation>
    <scope>NUCLEOTIDE SEQUENCE [LARGE SCALE GENOMIC DNA]</scope>
    <source>
        <strain evidence="1 2">Omega</strain>
    </source>
</reference>
<protein>
    <submittedName>
        <fullName evidence="1">Uncharacterized protein</fullName>
    </submittedName>
</protein>
<dbReference type="RefSeq" id="WP_114983523.1">
    <property type="nucleotide sequence ID" value="NZ_CP027806.1"/>
</dbReference>
<keyword evidence="2" id="KW-1185">Reference proteome</keyword>
<name>A0A345UID3_9BACT</name>
<proteinExistence type="predicted"/>